<comment type="similarity">
    <text evidence="3">Belongs to the gas vesicle GvpF/GvpL family.</text>
</comment>
<dbReference type="InterPro" id="IPR009430">
    <property type="entry name" value="GvpL/GvpF"/>
</dbReference>
<name>A0A7X0LNA6_9ACTN</name>
<evidence type="ECO:0000256" key="1">
    <source>
        <dbReference type="ARBA" id="ARBA00022987"/>
    </source>
</evidence>
<feature type="region of interest" description="Disordered" evidence="4">
    <location>
        <begin position="1"/>
        <end position="42"/>
    </location>
</feature>
<dbReference type="AlphaFoldDB" id="A0A7X0LNA6"/>
<sequence length="303" mass="32889">MTAANEMNHPQSGTNAETDGRAPARPESQQAPSGHPGLPEDELRYVYAVTRPFEGVLPEEGGRGLDGEPPRLLHHGDLVAVVSPVPAADFDEAPLKAHLEDLDWLAETARTHQRVITALTTVTSPLPLRLATICRDDSGVRRLLESGRARFVSALDRLDGRVEWGVKVYTHTPPPAAPSPEQAPAPSADAPGAGRSYLQQRLAHRRTRETAANRADAVCRRLQEELSQSAEHTVLHRLQDGRLSGRSGQNVLNAAFLVPRAASEAFVERVRALTPGDDESVKVELTGPWAPYSFTDIGEEEPT</sequence>
<feature type="compositionally biased region" description="Low complexity" evidence="4">
    <location>
        <begin position="184"/>
        <end position="193"/>
    </location>
</feature>
<feature type="region of interest" description="Disordered" evidence="4">
    <location>
        <begin position="172"/>
        <end position="193"/>
    </location>
</feature>
<evidence type="ECO:0000256" key="4">
    <source>
        <dbReference type="SAM" id="MobiDB-lite"/>
    </source>
</evidence>
<dbReference type="EMBL" id="JACHEM010000002">
    <property type="protein sequence ID" value="MBB6434667.1"/>
    <property type="molecule type" value="Genomic_DNA"/>
</dbReference>
<protein>
    <recommendedName>
        <fullName evidence="7">Gas vesicle protein</fullName>
    </recommendedName>
</protein>
<dbReference type="RefSeq" id="WP_229923191.1">
    <property type="nucleotide sequence ID" value="NZ_BNBN01000002.1"/>
</dbReference>
<organism evidence="5 6">
    <name type="scientific">Streptomyces candidus</name>
    <dbReference type="NCBI Taxonomy" id="67283"/>
    <lineage>
        <taxon>Bacteria</taxon>
        <taxon>Bacillati</taxon>
        <taxon>Actinomycetota</taxon>
        <taxon>Actinomycetes</taxon>
        <taxon>Kitasatosporales</taxon>
        <taxon>Streptomycetaceae</taxon>
        <taxon>Streptomyces</taxon>
    </lineage>
</organism>
<dbReference type="GO" id="GO:0031412">
    <property type="term" value="P:gas vesicle organization"/>
    <property type="evidence" value="ECO:0007669"/>
    <property type="project" value="InterPro"/>
</dbReference>
<dbReference type="Proteomes" id="UP000540423">
    <property type="component" value="Unassembled WGS sequence"/>
</dbReference>
<feature type="compositionally biased region" description="Polar residues" evidence="4">
    <location>
        <begin position="8"/>
        <end position="17"/>
    </location>
</feature>
<proteinExistence type="inferred from homology"/>
<comment type="subcellular location">
    <subcellularLocation>
        <location evidence="2">Gas vesicle</location>
    </subcellularLocation>
</comment>
<feature type="compositionally biased region" description="Pro residues" evidence="4">
    <location>
        <begin position="172"/>
        <end position="183"/>
    </location>
</feature>
<comment type="caution">
    <text evidence="5">The sequence shown here is derived from an EMBL/GenBank/DDBJ whole genome shotgun (WGS) entry which is preliminary data.</text>
</comment>
<evidence type="ECO:0000313" key="6">
    <source>
        <dbReference type="Proteomes" id="UP000540423"/>
    </source>
</evidence>
<accession>A0A7X0LNA6</accession>
<gene>
    <name evidence="5" type="ORF">HNQ79_001115</name>
</gene>
<keyword evidence="1" id="KW-0304">Gas vesicle</keyword>
<dbReference type="PANTHER" id="PTHR36852">
    <property type="entry name" value="PROTEIN GVPL 2"/>
    <property type="match status" value="1"/>
</dbReference>
<evidence type="ECO:0008006" key="7">
    <source>
        <dbReference type="Google" id="ProtNLM"/>
    </source>
</evidence>
<dbReference type="PANTHER" id="PTHR36852:SF1">
    <property type="entry name" value="PROTEIN GVPL 2"/>
    <property type="match status" value="1"/>
</dbReference>
<evidence type="ECO:0000313" key="5">
    <source>
        <dbReference type="EMBL" id="MBB6434667.1"/>
    </source>
</evidence>
<dbReference type="GO" id="GO:0031411">
    <property type="term" value="C:gas vesicle"/>
    <property type="evidence" value="ECO:0007669"/>
    <property type="project" value="UniProtKB-SubCell"/>
</dbReference>
<keyword evidence="6" id="KW-1185">Reference proteome</keyword>
<evidence type="ECO:0000256" key="2">
    <source>
        <dbReference type="ARBA" id="ARBA00035108"/>
    </source>
</evidence>
<reference evidence="5 6" key="1">
    <citation type="submission" date="2020-08" db="EMBL/GenBank/DDBJ databases">
        <title>Genomic Encyclopedia of Type Strains, Phase IV (KMG-IV): sequencing the most valuable type-strain genomes for metagenomic binning, comparative biology and taxonomic classification.</title>
        <authorList>
            <person name="Goeker M."/>
        </authorList>
    </citation>
    <scope>NUCLEOTIDE SEQUENCE [LARGE SCALE GENOMIC DNA]</scope>
    <source>
        <strain evidence="5 6">DSM 40141</strain>
    </source>
</reference>
<dbReference type="Pfam" id="PF06386">
    <property type="entry name" value="GvpL_GvpF"/>
    <property type="match status" value="1"/>
</dbReference>
<evidence type="ECO:0000256" key="3">
    <source>
        <dbReference type="ARBA" id="ARBA00035643"/>
    </source>
</evidence>